<dbReference type="RefSeq" id="WP_162318444.1">
    <property type="nucleotide sequence ID" value="NZ_JAHQXF010000002.1"/>
</dbReference>
<feature type="transmembrane region" description="Helical" evidence="5">
    <location>
        <begin position="90"/>
        <end position="110"/>
    </location>
</feature>
<keyword evidence="3 5" id="KW-1133">Transmembrane helix</keyword>
<keyword evidence="2 5" id="KW-0812">Transmembrane</keyword>
<evidence type="ECO:0000256" key="5">
    <source>
        <dbReference type="SAM" id="Phobius"/>
    </source>
</evidence>
<sequence>MSTNTRRLDAELFGRETDFEYSEHWIGYAILALRVTMGWVLLQGGLTKLITYLDADPANDWTAAGYLASAIPEGNPFVGMWGAMAGSPMVDLLVMWGLTLTGIGLIVGAFVRWNAFWGAVMMMMFWAASLQGGLMAGLPIAHGWVVDDHVVYAALLFGLGAIGAGRILGLDAYLEKLEVVKENAWLRALLG</sequence>
<evidence type="ECO:0000256" key="1">
    <source>
        <dbReference type="ARBA" id="ARBA00004141"/>
    </source>
</evidence>
<accession>A0A8J8C9N0</accession>
<dbReference type="AlphaFoldDB" id="A0A8J8C9N0"/>
<evidence type="ECO:0000256" key="3">
    <source>
        <dbReference type="ARBA" id="ARBA00022989"/>
    </source>
</evidence>
<proteinExistence type="predicted"/>
<keyword evidence="7" id="KW-1185">Reference proteome</keyword>
<dbReference type="InterPro" id="IPR032808">
    <property type="entry name" value="DoxX"/>
</dbReference>
<evidence type="ECO:0000256" key="4">
    <source>
        <dbReference type="ARBA" id="ARBA00023136"/>
    </source>
</evidence>
<feature type="transmembrane region" description="Helical" evidence="5">
    <location>
        <begin position="150"/>
        <end position="169"/>
    </location>
</feature>
<evidence type="ECO:0000256" key="2">
    <source>
        <dbReference type="ARBA" id="ARBA00022692"/>
    </source>
</evidence>
<dbReference type="Proteomes" id="UP000766550">
    <property type="component" value="Unassembled WGS sequence"/>
</dbReference>
<dbReference type="EMBL" id="JAHQXF010000002">
    <property type="protein sequence ID" value="MBV0925630.1"/>
    <property type="molecule type" value="Genomic_DNA"/>
</dbReference>
<comment type="subcellular location">
    <subcellularLocation>
        <location evidence="1">Membrane</location>
        <topology evidence="1">Multi-pass membrane protein</topology>
    </subcellularLocation>
</comment>
<keyword evidence="4 5" id="KW-0472">Membrane</keyword>
<feature type="transmembrane region" description="Helical" evidence="5">
    <location>
        <begin position="116"/>
        <end position="138"/>
    </location>
</feature>
<feature type="transmembrane region" description="Helical" evidence="5">
    <location>
        <begin position="25"/>
        <end position="42"/>
    </location>
</feature>
<organism evidence="6 7">
    <name type="scientific">Haloarcula limicola</name>
    <dbReference type="NCBI Taxonomy" id="1429915"/>
    <lineage>
        <taxon>Archaea</taxon>
        <taxon>Methanobacteriati</taxon>
        <taxon>Methanobacteriota</taxon>
        <taxon>Stenosarchaea group</taxon>
        <taxon>Halobacteria</taxon>
        <taxon>Halobacteriales</taxon>
        <taxon>Haloarculaceae</taxon>
        <taxon>Haloarcula</taxon>
    </lineage>
</organism>
<name>A0A8J8C9N0_9EURY</name>
<dbReference type="GO" id="GO:0016020">
    <property type="term" value="C:membrane"/>
    <property type="evidence" value="ECO:0007669"/>
    <property type="project" value="UniProtKB-SubCell"/>
</dbReference>
<reference evidence="6 7" key="1">
    <citation type="submission" date="2021-06" db="EMBL/GenBank/DDBJ databases">
        <title>New haloarchaea isolates fom saline soil.</title>
        <authorList>
            <person name="Duran-Viseras A."/>
            <person name="Sanchez-Porro C.S."/>
            <person name="Ventosa A."/>
        </authorList>
    </citation>
    <scope>NUCLEOTIDE SEQUENCE [LARGE SCALE GENOMIC DNA]</scope>
    <source>
        <strain evidence="6 7">JCM 183640</strain>
    </source>
</reference>
<evidence type="ECO:0000313" key="7">
    <source>
        <dbReference type="Proteomes" id="UP000766550"/>
    </source>
</evidence>
<protein>
    <submittedName>
        <fullName evidence="6">DoxX family membrane protein</fullName>
    </submittedName>
</protein>
<dbReference type="OrthoDB" id="199518at2157"/>
<comment type="caution">
    <text evidence="6">The sequence shown here is derived from an EMBL/GenBank/DDBJ whole genome shotgun (WGS) entry which is preliminary data.</text>
</comment>
<gene>
    <name evidence="6" type="ORF">KTS45_15600</name>
</gene>
<dbReference type="Pfam" id="PF07681">
    <property type="entry name" value="DoxX"/>
    <property type="match status" value="1"/>
</dbReference>
<evidence type="ECO:0000313" key="6">
    <source>
        <dbReference type="EMBL" id="MBV0925630.1"/>
    </source>
</evidence>